<sequence length="123" mass="14444">MHERAALFLGARVQKKSDPQTELAQQEQRCRDYAADTGYQVTAVFREVLPDLPESRPELKRLRTAMWHKEFDVVVAASPDRLYVDPDRVARFLWEARVLGLRVEFLEVPEPYVWVVKEYGWPL</sequence>
<organism evidence="2">
    <name type="scientific">Thermorudis sp</name>
    <dbReference type="NCBI Taxonomy" id="1969470"/>
    <lineage>
        <taxon>Bacteria</taxon>
        <taxon>Pseudomonadati</taxon>
        <taxon>Thermomicrobiota</taxon>
        <taxon>Thermomicrobia</taxon>
        <taxon>Thermomicrobia incertae sedis</taxon>
        <taxon>Thermorudis</taxon>
    </lineage>
</organism>
<gene>
    <name evidence="2" type="ORF">ENP13_03950</name>
</gene>
<dbReference type="InterPro" id="IPR036162">
    <property type="entry name" value="Resolvase-like_N_sf"/>
</dbReference>
<name>A0A7C2ZXW9_9BACT</name>
<dbReference type="SUPFAM" id="SSF53041">
    <property type="entry name" value="Resolvase-like"/>
    <property type="match status" value="1"/>
</dbReference>
<feature type="domain" description="Resolvase/invertase-type recombinase catalytic" evidence="1">
    <location>
        <begin position="12"/>
        <end position="107"/>
    </location>
</feature>
<comment type="caution">
    <text evidence="2">The sequence shown here is derived from an EMBL/GenBank/DDBJ whole genome shotgun (WGS) entry which is preliminary data.</text>
</comment>
<dbReference type="AlphaFoldDB" id="A0A7C2ZXW9"/>
<dbReference type="GO" id="GO:0000150">
    <property type="term" value="F:DNA strand exchange activity"/>
    <property type="evidence" value="ECO:0007669"/>
    <property type="project" value="InterPro"/>
</dbReference>
<reference evidence="2" key="1">
    <citation type="journal article" date="2020" name="mSystems">
        <title>Genome- and Community-Level Interaction Insights into Carbon Utilization and Element Cycling Functions of Hydrothermarchaeota in Hydrothermal Sediment.</title>
        <authorList>
            <person name="Zhou Z."/>
            <person name="Liu Y."/>
            <person name="Xu W."/>
            <person name="Pan J."/>
            <person name="Luo Z.H."/>
            <person name="Li M."/>
        </authorList>
    </citation>
    <scope>NUCLEOTIDE SEQUENCE [LARGE SCALE GENOMIC DNA]</scope>
    <source>
        <strain evidence="2">SpSt-192</strain>
    </source>
</reference>
<evidence type="ECO:0000259" key="1">
    <source>
        <dbReference type="Pfam" id="PF00239"/>
    </source>
</evidence>
<dbReference type="InterPro" id="IPR006119">
    <property type="entry name" value="Resolv_N"/>
</dbReference>
<accession>A0A7C2ZXW9</accession>
<dbReference type="GO" id="GO:0003677">
    <property type="term" value="F:DNA binding"/>
    <property type="evidence" value="ECO:0007669"/>
    <property type="project" value="InterPro"/>
</dbReference>
<dbReference type="Gene3D" id="3.40.50.1390">
    <property type="entry name" value="Resolvase, N-terminal catalytic domain"/>
    <property type="match status" value="1"/>
</dbReference>
<dbReference type="Pfam" id="PF00239">
    <property type="entry name" value="Resolvase"/>
    <property type="match status" value="1"/>
</dbReference>
<dbReference type="EMBL" id="DSID01000308">
    <property type="protein sequence ID" value="HEX70380.1"/>
    <property type="molecule type" value="Genomic_DNA"/>
</dbReference>
<proteinExistence type="predicted"/>
<evidence type="ECO:0000313" key="2">
    <source>
        <dbReference type="EMBL" id="HEX70380.1"/>
    </source>
</evidence>
<protein>
    <recommendedName>
        <fullName evidence="1">Resolvase/invertase-type recombinase catalytic domain-containing protein</fullName>
    </recommendedName>
</protein>